<dbReference type="Proteomes" id="UP000315842">
    <property type="component" value="Unassembled WGS sequence"/>
</dbReference>
<evidence type="ECO:0000313" key="3">
    <source>
        <dbReference type="Proteomes" id="UP000315842"/>
    </source>
</evidence>
<dbReference type="PANTHER" id="PTHR15020:SF50">
    <property type="entry name" value="UPF0659 PROTEIN YMR090W"/>
    <property type="match status" value="1"/>
</dbReference>
<evidence type="ECO:0000259" key="1">
    <source>
        <dbReference type="Pfam" id="PF13460"/>
    </source>
</evidence>
<keyword evidence="3" id="KW-1185">Reference proteome</keyword>
<dbReference type="InterPro" id="IPR036291">
    <property type="entry name" value="NAD(P)-bd_dom_sf"/>
</dbReference>
<feature type="domain" description="NAD(P)-binding" evidence="1">
    <location>
        <begin position="7"/>
        <end position="193"/>
    </location>
</feature>
<gene>
    <name evidence="2" type="ORF">CUD01_21910</name>
</gene>
<accession>A0A4Y3KCQ8</accession>
<reference evidence="2 3" key="1">
    <citation type="submission" date="2019-06" db="EMBL/GenBank/DDBJ databases">
        <title>Whole genome shotgun sequence of Cellulomonas uda NBRC 3747.</title>
        <authorList>
            <person name="Hosoyama A."/>
            <person name="Uohara A."/>
            <person name="Ohji S."/>
            <person name="Ichikawa N."/>
        </authorList>
    </citation>
    <scope>NUCLEOTIDE SEQUENCE [LARGE SCALE GENOMIC DNA]</scope>
    <source>
        <strain evidence="2 3">NBRC 3747</strain>
    </source>
</reference>
<comment type="caution">
    <text evidence="2">The sequence shown here is derived from an EMBL/GenBank/DDBJ whole genome shotgun (WGS) entry which is preliminary data.</text>
</comment>
<name>A0A4Y3KCQ8_CELUD</name>
<dbReference type="AlphaFoldDB" id="A0A4Y3KCQ8"/>
<organism evidence="2 3">
    <name type="scientific">Cellulomonas uda</name>
    <dbReference type="NCBI Taxonomy" id="1714"/>
    <lineage>
        <taxon>Bacteria</taxon>
        <taxon>Bacillati</taxon>
        <taxon>Actinomycetota</taxon>
        <taxon>Actinomycetes</taxon>
        <taxon>Micrococcales</taxon>
        <taxon>Cellulomonadaceae</taxon>
        <taxon>Cellulomonas</taxon>
    </lineage>
</organism>
<dbReference type="RefSeq" id="WP_141321108.1">
    <property type="nucleotide sequence ID" value="NZ_BJLP01000037.1"/>
</dbReference>
<dbReference type="Gene3D" id="3.40.50.720">
    <property type="entry name" value="NAD(P)-binding Rossmann-like Domain"/>
    <property type="match status" value="1"/>
</dbReference>
<protein>
    <submittedName>
        <fullName evidence="2">NAD-dependent dehydratase</fullName>
    </submittedName>
</protein>
<sequence length="221" mass="22674">MRVVVAGGHGKVARHLTRALSARGDVPVALIRSLDQVEDVTGDGAEAVVLDLERCNVADVTGAVSGADAVVFAAGAGPGSGAQRKDTVDRAAAALLADAAQEAGVRRYVLVSSMGVDQRPPEGTDDVFAAYLEAKAASEQDLRGRDLDWTILRPGRLTDDEPTDHVTLERAVGRGDVPRGDVAAVLAALLRAPASAGLTLELVTGVVPVEAAVVAATERAD</sequence>
<dbReference type="EMBL" id="BJLP01000037">
    <property type="protein sequence ID" value="GEA81747.1"/>
    <property type="molecule type" value="Genomic_DNA"/>
</dbReference>
<evidence type="ECO:0000313" key="2">
    <source>
        <dbReference type="EMBL" id="GEA81747.1"/>
    </source>
</evidence>
<proteinExistence type="predicted"/>
<dbReference type="InterPro" id="IPR016040">
    <property type="entry name" value="NAD(P)-bd_dom"/>
</dbReference>
<dbReference type="PANTHER" id="PTHR15020">
    <property type="entry name" value="FLAVIN REDUCTASE-RELATED"/>
    <property type="match status" value="1"/>
</dbReference>
<dbReference type="Pfam" id="PF13460">
    <property type="entry name" value="NAD_binding_10"/>
    <property type="match status" value="1"/>
</dbReference>
<dbReference type="SUPFAM" id="SSF51735">
    <property type="entry name" value="NAD(P)-binding Rossmann-fold domains"/>
    <property type="match status" value="1"/>
</dbReference>